<dbReference type="EC" id="2.1.1.72" evidence="2"/>
<comment type="similarity">
    <text evidence="1">Belongs to the N(4)/N(6)-methyltransferase family.</text>
</comment>
<name>A0ABW0P2Z1_9HYPH</name>
<keyword evidence="8" id="KW-1185">Reference proteome</keyword>
<evidence type="ECO:0000313" key="8">
    <source>
        <dbReference type="Proteomes" id="UP001596060"/>
    </source>
</evidence>
<proteinExistence type="inferred from homology"/>
<dbReference type="SUPFAM" id="SSF53335">
    <property type="entry name" value="S-adenosyl-L-methionine-dependent methyltransferases"/>
    <property type="match status" value="1"/>
</dbReference>
<dbReference type="GO" id="GO:0008168">
    <property type="term" value="F:methyltransferase activity"/>
    <property type="evidence" value="ECO:0007669"/>
    <property type="project" value="UniProtKB-KW"/>
</dbReference>
<dbReference type="RefSeq" id="WP_377816311.1">
    <property type="nucleotide sequence ID" value="NZ_JBHSLU010000012.1"/>
</dbReference>
<dbReference type="InterPro" id="IPR012327">
    <property type="entry name" value="MeTrfase_D12"/>
</dbReference>
<sequence length="284" mass="31201">MDDTIMRPVSPARPPAAYIGGKKQLAARLVAMIEGVEHHTYAEPFVGMGGVFLRRRLAPKAEVINDISADVATLFRILQRHYVPLMDLLRFQFTSRREFERLLATDPVTLTDLERAVRFLYLQRVAFGGKVAGRNFGVSPGMPGRFDVTKLATTLVDLNERLSGVIIENLPFQQFIERYDGEGVLFYLDPPYAGGETDYGLGVFSPESFVKLAEQLGKIKGAFILSINDTPSIRDIFAAFKCEAVSLTYTIGSGAATEAKELIVTPPSMVVKAPAPGLFDALLP</sequence>
<evidence type="ECO:0000256" key="2">
    <source>
        <dbReference type="ARBA" id="ARBA00011900"/>
    </source>
</evidence>
<gene>
    <name evidence="7" type="ORF">ACFPN9_07905</name>
</gene>
<dbReference type="Gene3D" id="3.40.50.150">
    <property type="entry name" value="Vaccinia Virus protein VP39"/>
    <property type="match status" value="1"/>
</dbReference>
<dbReference type="Proteomes" id="UP001596060">
    <property type="component" value="Unassembled WGS sequence"/>
</dbReference>
<dbReference type="Gene3D" id="1.10.1020.10">
    <property type="entry name" value="Adenine-specific Methyltransferase, Domain 2"/>
    <property type="match status" value="1"/>
</dbReference>
<keyword evidence="4" id="KW-0808">Transferase</keyword>
<comment type="caution">
    <text evidence="7">The sequence shown here is derived from an EMBL/GenBank/DDBJ whole genome shotgun (WGS) entry which is preliminary data.</text>
</comment>
<evidence type="ECO:0000256" key="4">
    <source>
        <dbReference type="ARBA" id="ARBA00022679"/>
    </source>
</evidence>
<evidence type="ECO:0000313" key="7">
    <source>
        <dbReference type="EMBL" id="MFC5505179.1"/>
    </source>
</evidence>
<comment type="catalytic activity">
    <reaction evidence="6">
        <text>a 2'-deoxyadenosine in DNA + S-adenosyl-L-methionine = an N(6)-methyl-2'-deoxyadenosine in DNA + S-adenosyl-L-homocysteine + H(+)</text>
        <dbReference type="Rhea" id="RHEA:15197"/>
        <dbReference type="Rhea" id="RHEA-COMP:12418"/>
        <dbReference type="Rhea" id="RHEA-COMP:12419"/>
        <dbReference type="ChEBI" id="CHEBI:15378"/>
        <dbReference type="ChEBI" id="CHEBI:57856"/>
        <dbReference type="ChEBI" id="CHEBI:59789"/>
        <dbReference type="ChEBI" id="CHEBI:90615"/>
        <dbReference type="ChEBI" id="CHEBI:90616"/>
        <dbReference type="EC" id="2.1.1.72"/>
    </reaction>
</comment>
<dbReference type="InterPro" id="IPR029063">
    <property type="entry name" value="SAM-dependent_MTases_sf"/>
</dbReference>
<evidence type="ECO:0000256" key="6">
    <source>
        <dbReference type="ARBA" id="ARBA00047942"/>
    </source>
</evidence>
<evidence type="ECO:0000256" key="5">
    <source>
        <dbReference type="ARBA" id="ARBA00022691"/>
    </source>
</evidence>
<organism evidence="7 8">
    <name type="scientific">Bosea massiliensis</name>
    <dbReference type="NCBI Taxonomy" id="151419"/>
    <lineage>
        <taxon>Bacteria</taxon>
        <taxon>Pseudomonadati</taxon>
        <taxon>Pseudomonadota</taxon>
        <taxon>Alphaproteobacteria</taxon>
        <taxon>Hyphomicrobiales</taxon>
        <taxon>Boseaceae</taxon>
        <taxon>Bosea</taxon>
    </lineage>
</organism>
<protein>
    <recommendedName>
        <fullName evidence="2">site-specific DNA-methyltransferase (adenine-specific)</fullName>
        <ecNumber evidence="2">2.1.1.72</ecNumber>
    </recommendedName>
</protein>
<dbReference type="EMBL" id="JBHSLU010000012">
    <property type="protein sequence ID" value="MFC5505179.1"/>
    <property type="molecule type" value="Genomic_DNA"/>
</dbReference>
<evidence type="ECO:0000256" key="1">
    <source>
        <dbReference type="ARBA" id="ARBA00006594"/>
    </source>
</evidence>
<dbReference type="PRINTS" id="PR00505">
    <property type="entry name" value="D12N6MTFRASE"/>
</dbReference>
<dbReference type="PANTHER" id="PTHR30481:SF4">
    <property type="entry name" value="SITE-SPECIFIC DNA-METHYLTRANSFERASE (ADENINE-SPECIFIC)"/>
    <property type="match status" value="1"/>
</dbReference>
<dbReference type="InterPro" id="IPR023095">
    <property type="entry name" value="Ade_MeTrfase_dom_2"/>
</dbReference>
<dbReference type="GO" id="GO:0032259">
    <property type="term" value="P:methylation"/>
    <property type="evidence" value="ECO:0007669"/>
    <property type="project" value="UniProtKB-KW"/>
</dbReference>
<dbReference type="Pfam" id="PF02086">
    <property type="entry name" value="MethyltransfD12"/>
    <property type="match status" value="1"/>
</dbReference>
<keyword evidence="3 7" id="KW-0489">Methyltransferase</keyword>
<reference evidence="8" key="1">
    <citation type="journal article" date="2019" name="Int. J. Syst. Evol. Microbiol.">
        <title>The Global Catalogue of Microorganisms (GCM) 10K type strain sequencing project: providing services to taxonomists for standard genome sequencing and annotation.</title>
        <authorList>
            <consortium name="The Broad Institute Genomics Platform"/>
            <consortium name="The Broad Institute Genome Sequencing Center for Infectious Disease"/>
            <person name="Wu L."/>
            <person name="Ma J."/>
        </authorList>
    </citation>
    <scope>NUCLEOTIDE SEQUENCE [LARGE SCALE GENOMIC DNA]</scope>
    <source>
        <strain evidence="8">CCUG 43117</strain>
    </source>
</reference>
<accession>A0ABW0P2Z1</accession>
<evidence type="ECO:0000256" key="3">
    <source>
        <dbReference type="ARBA" id="ARBA00022603"/>
    </source>
</evidence>
<keyword evidence="5" id="KW-0949">S-adenosyl-L-methionine</keyword>
<dbReference type="PANTHER" id="PTHR30481">
    <property type="entry name" value="DNA ADENINE METHYLASE"/>
    <property type="match status" value="1"/>
</dbReference>